<proteinExistence type="predicted"/>
<evidence type="ECO:0000313" key="1">
    <source>
        <dbReference type="EMBL" id="HCL03058.1"/>
    </source>
</evidence>
<gene>
    <name evidence="1" type="ORF">DHW61_11735</name>
</gene>
<protein>
    <submittedName>
        <fullName evidence="1">PilZ domain-containing protein</fullName>
    </submittedName>
</protein>
<organism evidence="1 2">
    <name type="scientific">Lachnoclostridium phytofermentans</name>
    <dbReference type="NCBI Taxonomy" id="66219"/>
    <lineage>
        <taxon>Bacteria</taxon>
        <taxon>Bacillati</taxon>
        <taxon>Bacillota</taxon>
        <taxon>Clostridia</taxon>
        <taxon>Lachnospirales</taxon>
        <taxon>Lachnospiraceae</taxon>
    </lineage>
</organism>
<dbReference type="AlphaFoldDB" id="A0A3D2X9M3"/>
<reference evidence="1 2" key="1">
    <citation type="journal article" date="2018" name="Nat. Biotechnol.">
        <title>A standardized bacterial taxonomy based on genome phylogeny substantially revises the tree of life.</title>
        <authorList>
            <person name="Parks D.H."/>
            <person name="Chuvochina M."/>
            <person name="Waite D.W."/>
            <person name="Rinke C."/>
            <person name="Skarshewski A."/>
            <person name="Chaumeil P.A."/>
            <person name="Hugenholtz P."/>
        </authorList>
    </citation>
    <scope>NUCLEOTIDE SEQUENCE [LARGE SCALE GENOMIC DNA]</scope>
    <source>
        <strain evidence="1">UBA11728</strain>
    </source>
</reference>
<accession>A0A3D2X9M3</accession>
<evidence type="ECO:0000313" key="2">
    <source>
        <dbReference type="Proteomes" id="UP000262969"/>
    </source>
</evidence>
<dbReference type="Proteomes" id="UP000262969">
    <property type="component" value="Unassembled WGS sequence"/>
</dbReference>
<sequence length="89" mass="10126">INISRGGIGFYSSSNLPIGFYFNACIQLGDEDAKLYCVVKIIRAEEVKDTTPDKEEGVDYRIYRYGCEFVGMAPVLSYIFDNFEKSMED</sequence>
<feature type="non-terminal residue" evidence="1">
    <location>
        <position position="1"/>
    </location>
</feature>
<dbReference type="EMBL" id="DPVV01000392">
    <property type="protein sequence ID" value="HCL03058.1"/>
    <property type="molecule type" value="Genomic_DNA"/>
</dbReference>
<comment type="caution">
    <text evidence="1">The sequence shown here is derived from an EMBL/GenBank/DDBJ whole genome shotgun (WGS) entry which is preliminary data.</text>
</comment>
<name>A0A3D2X9M3_9FIRM</name>